<dbReference type="AlphaFoldDB" id="A0A2L1UPL0"/>
<evidence type="ECO:0000313" key="1">
    <source>
        <dbReference type="EMBL" id="AVF34861.1"/>
    </source>
</evidence>
<proteinExistence type="predicted"/>
<reference evidence="2" key="1">
    <citation type="submission" date="2017-01" db="EMBL/GenBank/DDBJ databases">
        <title>Genome sequence of Rouxiella sp. ERMR1:05.</title>
        <authorList>
            <person name="Kumar R."/>
            <person name="Singh D."/>
            <person name="Kumar S."/>
        </authorList>
    </citation>
    <scope>NUCLEOTIDE SEQUENCE [LARGE SCALE GENOMIC DNA]</scope>
    <source>
        <strain evidence="2">ERMR1:05</strain>
    </source>
</reference>
<organism evidence="1 2">
    <name type="scientific">Rahnella sikkimica</name>
    <dbReference type="NCBI Taxonomy" id="1805933"/>
    <lineage>
        <taxon>Bacteria</taxon>
        <taxon>Pseudomonadati</taxon>
        <taxon>Pseudomonadota</taxon>
        <taxon>Gammaproteobacteria</taxon>
        <taxon>Enterobacterales</taxon>
        <taxon>Yersiniaceae</taxon>
        <taxon>Rahnella</taxon>
    </lineage>
</organism>
<dbReference type="OrthoDB" id="330204at2"/>
<protein>
    <submittedName>
        <fullName evidence="1">DUF2622 domain-containing protein</fullName>
    </submittedName>
</protein>
<dbReference type="KEGG" id="rox:BV494_07900"/>
<dbReference type="RefSeq" id="WP_104922377.1">
    <property type="nucleotide sequence ID" value="NZ_CP019062.1"/>
</dbReference>
<name>A0A2L1UPL0_9GAMM</name>
<dbReference type="EMBL" id="CP019062">
    <property type="protein sequence ID" value="AVF34861.1"/>
    <property type="molecule type" value="Genomic_DNA"/>
</dbReference>
<dbReference type="Proteomes" id="UP000239197">
    <property type="component" value="Chromosome"/>
</dbReference>
<keyword evidence="2" id="KW-1185">Reference proteome</keyword>
<accession>A0A2L1UPL0</accession>
<sequence>MSTFTIRVELHNADSDDYEKLHEKMENKGYLREVTGSSGTTYHLPDAEYTYSSTSKDETNIADEVQSIANSVKSKSGIIVTKSAGRAIRGLKEI</sequence>
<gene>
    <name evidence="1" type="ORF">BV494_07900</name>
</gene>
<evidence type="ECO:0000313" key="2">
    <source>
        <dbReference type="Proteomes" id="UP000239197"/>
    </source>
</evidence>